<reference evidence="2 3" key="1">
    <citation type="journal article" date="2019" name="Gigascience">
        <title>Whole-genome sequence of the oriental lung fluke Paragonimus westermani.</title>
        <authorList>
            <person name="Oey H."/>
            <person name="Zakrzewski M."/>
            <person name="Narain K."/>
            <person name="Devi K.R."/>
            <person name="Agatsuma T."/>
            <person name="Nawaratna S."/>
            <person name="Gobert G.N."/>
            <person name="Jones M.K."/>
            <person name="Ragan M.A."/>
            <person name="McManus D.P."/>
            <person name="Krause L."/>
        </authorList>
    </citation>
    <scope>NUCLEOTIDE SEQUENCE [LARGE SCALE GENOMIC DNA]</scope>
    <source>
        <strain evidence="2 3">IND2009</strain>
    </source>
</reference>
<dbReference type="EMBL" id="QNGE01027294">
    <property type="protein sequence ID" value="KAA3669777.1"/>
    <property type="molecule type" value="Genomic_DNA"/>
</dbReference>
<organism evidence="2 3">
    <name type="scientific">Paragonimus westermani</name>
    <dbReference type="NCBI Taxonomy" id="34504"/>
    <lineage>
        <taxon>Eukaryota</taxon>
        <taxon>Metazoa</taxon>
        <taxon>Spiralia</taxon>
        <taxon>Lophotrochozoa</taxon>
        <taxon>Platyhelminthes</taxon>
        <taxon>Trematoda</taxon>
        <taxon>Digenea</taxon>
        <taxon>Plagiorchiida</taxon>
        <taxon>Troglotremata</taxon>
        <taxon>Troglotrematidae</taxon>
        <taxon>Paragonimus</taxon>
    </lineage>
</organism>
<gene>
    <name evidence="2" type="ORF">DEA37_0001032</name>
</gene>
<comment type="caution">
    <text evidence="2">The sequence shown here is derived from an EMBL/GenBank/DDBJ whole genome shotgun (WGS) entry which is preliminary data.</text>
</comment>
<dbReference type="AlphaFoldDB" id="A0A5J4N2P9"/>
<feature type="non-terminal residue" evidence="2">
    <location>
        <position position="95"/>
    </location>
</feature>
<evidence type="ECO:0000313" key="3">
    <source>
        <dbReference type="Proteomes" id="UP000324629"/>
    </source>
</evidence>
<protein>
    <recommendedName>
        <fullName evidence="1">Zinc finger C5HC2-type domain-containing protein</fullName>
    </recommendedName>
</protein>
<evidence type="ECO:0000313" key="2">
    <source>
        <dbReference type="EMBL" id="KAA3669777.1"/>
    </source>
</evidence>
<proteinExistence type="predicted"/>
<dbReference type="Pfam" id="PF02928">
    <property type="entry name" value="zf-C5HC2"/>
    <property type="match status" value="1"/>
</dbReference>
<dbReference type="InterPro" id="IPR004198">
    <property type="entry name" value="Znf_C5HC2"/>
</dbReference>
<evidence type="ECO:0000259" key="1">
    <source>
        <dbReference type="Pfam" id="PF02928"/>
    </source>
</evidence>
<sequence>MVCLTHHEARTCCAHEEQIMRYRYGLDELSESIDKLNGQLEDYRRWQHLVEQAVQLSNGREIVDPVLHPQTGFDVDERLEHLMGDSSSPTSLSST</sequence>
<feature type="domain" description="Zinc finger C5HC2-type" evidence="1">
    <location>
        <begin position="1"/>
        <end position="31"/>
    </location>
</feature>
<keyword evidence="3" id="KW-1185">Reference proteome</keyword>
<dbReference type="Proteomes" id="UP000324629">
    <property type="component" value="Unassembled WGS sequence"/>
</dbReference>
<name>A0A5J4N2P9_9TREM</name>
<accession>A0A5J4N2P9</accession>